<gene>
    <name evidence="1" type="ORF">G3M58_95070</name>
</gene>
<proteinExistence type="predicted"/>
<reference evidence="1" key="1">
    <citation type="submission" date="2020-01" db="EMBL/GenBank/DDBJ databases">
        <title>Insect and environment-associated Actinomycetes.</title>
        <authorList>
            <person name="Currrie C."/>
            <person name="Chevrette M."/>
            <person name="Carlson C."/>
            <person name="Stubbendieck R."/>
            <person name="Wendt-Pienkowski E."/>
        </authorList>
    </citation>
    <scope>NUCLEOTIDE SEQUENCE</scope>
    <source>
        <strain evidence="1">SID7499</strain>
    </source>
</reference>
<evidence type="ECO:0000313" key="1">
    <source>
        <dbReference type="EMBL" id="NEE23367.1"/>
    </source>
</evidence>
<comment type="caution">
    <text evidence="1">The sequence shown here is derived from an EMBL/GenBank/DDBJ whole genome shotgun (WGS) entry which is preliminary data.</text>
</comment>
<feature type="non-terminal residue" evidence="1">
    <location>
        <position position="1"/>
    </location>
</feature>
<protein>
    <submittedName>
        <fullName evidence="1">Esterase</fullName>
    </submittedName>
</protein>
<dbReference type="EMBL" id="JAAGMN010010300">
    <property type="protein sequence ID" value="NEE23367.1"/>
    <property type="molecule type" value="Genomic_DNA"/>
</dbReference>
<name>A0A6G3Y0E1_9ACTN</name>
<dbReference type="Gene3D" id="3.40.50.1820">
    <property type="entry name" value="alpha/beta hydrolase"/>
    <property type="match status" value="1"/>
</dbReference>
<sequence>NEELRDRADLLWTLENRPPSGGSFLVTTSREGEDNFGSTMEFIEKVKAPAKVSSIVLDSGGHNFTTWRREIPPALEWLSARLGAD</sequence>
<accession>A0A6G3Y0E1</accession>
<dbReference type="AlphaFoldDB" id="A0A6G3Y0E1"/>
<organism evidence="1">
    <name type="scientific">Streptomyces sp. SID7499</name>
    <dbReference type="NCBI Taxonomy" id="2706086"/>
    <lineage>
        <taxon>Bacteria</taxon>
        <taxon>Bacillati</taxon>
        <taxon>Actinomycetota</taxon>
        <taxon>Actinomycetes</taxon>
        <taxon>Kitasatosporales</taxon>
        <taxon>Streptomycetaceae</taxon>
        <taxon>Streptomyces</taxon>
    </lineage>
</organism>
<dbReference type="InterPro" id="IPR029058">
    <property type="entry name" value="AB_hydrolase_fold"/>
</dbReference>